<gene>
    <name evidence="13" type="primary">CSF2RB</name>
</gene>
<feature type="domain" description="Fibronectin type-III" evidence="11">
    <location>
        <begin position="277"/>
        <end position="377"/>
    </location>
</feature>
<keyword evidence="7 13" id="KW-0675">Receptor</keyword>
<evidence type="ECO:0000259" key="11">
    <source>
        <dbReference type="PROSITE" id="PS50853"/>
    </source>
</evidence>
<feature type="chain" id="PRO_5015840964" evidence="10">
    <location>
        <begin position="25"/>
        <end position="851"/>
    </location>
</feature>
<feature type="compositionally biased region" description="Polar residues" evidence="9">
    <location>
        <begin position="531"/>
        <end position="542"/>
    </location>
</feature>
<dbReference type="GO" id="GO:0016064">
    <property type="term" value="P:immunoglobulin mediated immune response"/>
    <property type="evidence" value="ECO:0007669"/>
    <property type="project" value="TreeGrafter"/>
</dbReference>
<evidence type="ECO:0000256" key="5">
    <source>
        <dbReference type="ARBA" id="ARBA00023136"/>
    </source>
</evidence>
<dbReference type="PROSITE" id="PS50853">
    <property type="entry name" value="FN3"/>
    <property type="match status" value="1"/>
</dbReference>
<dbReference type="PANTHER" id="PTHR23037">
    <property type="entry name" value="CYTOKINE RECEPTOR"/>
    <property type="match status" value="1"/>
</dbReference>
<evidence type="ECO:0000256" key="8">
    <source>
        <dbReference type="ARBA" id="ARBA00023180"/>
    </source>
</evidence>
<dbReference type="RefSeq" id="XP_023584678.1">
    <property type="nucleotide sequence ID" value="XM_023728910.1"/>
</dbReference>
<evidence type="ECO:0000256" key="10">
    <source>
        <dbReference type="SAM" id="SignalP"/>
    </source>
</evidence>
<dbReference type="InterPro" id="IPR036116">
    <property type="entry name" value="FN3_sf"/>
</dbReference>
<dbReference type="PANTHER" id="PTHR23037:SF22">
    <property type="entry name" value="CYTOKINE RECEPTOR COMMON SUBUNIT BETA"/>
    <property type="match status" value="1"/>
</dbReference>
<dbReference type="InterPro" id="IPR003531">
    <property type="entry name" value="Hempt_rcpt_S_F1_CS"/>
</dbReference>
<protein>
    <submittedName>
        <fullName evidence="13">Cytokine receptor common subunit beta</fullName>
    </submittedName>
</protein>
<dbReference type="CDD" id="cd00063">
    <property type="entry name" value="FN3"/>
    <property type="match status" value="1"/>
</dbReference>
<keyword evidence="5" id="KW-0472">Membrane</keyword>
<feature type="compositionally biased region" description="Basic and acidic residues" evidence="9">
    <location>
        <begin position="414"/>
        <end position="439"/>
    </location>
</feature>
<feature type="region of interest" description="Disordered" evidence="9">
    <location>
        <begin position="601"/>
        <end position="661"/>
    </location>
</feature>
<evidence type="ECO:0000256" key="6">
    <source>
        <dbReference type="ARBA" id="ARBA00023157"/>
    </source>
</evidence>
<dbReference type="Proteomes" id="UP000248480">
    <property type="component" value="Unplaced"/>
</dbReference>
<comment type="subcellular location">
    <subcellularLocation>
        <location evidence="1">Membrane</location>
        <topology evidence="1">Single-pass type I membrane protein</topology>
    </subcellularLocation>
</comment>
<dbReference type="STRING" id="127582.A0A2Y9QZB1"/>
<proteinExistence type="predicted"/>
<feature type="compositionally biased region" description="Polar residues" evidence="9">
    <location>
        <begin position="457"/>
        <end position="469"/>
    </location>
</feature>
<dbReference type="CTD" id="1439"/>
<keyword evidence="12" id="KW-1185">Reference proteome</keyword>
<evidence type="ECO:0000313" key="12">
    <source>
        <dbReference type="Proteomes" id="UP000248480"/>
    </source>
</evidence>
<dbReference type="InterPro" id="IPR048668">
    <property type="entry name" value="IL3RB_N"/>
</dbReference>
<dbReference type="Pfam" id="PF21460">
    <property type="entry name" value="IL3Rb_N"/>
    <property type="match status" value="1"/>
</dbReference>
<dbReference type="InParanoid" id="A0A2Y9QZB1"/>
<dbReference type="PROSITE" id="PS01355">
    <property type="entry name" value="HEMATOPO_REC_S_F1"/>
    <property type="match status" value="1"/>
</dbReference>
<dbReference type="InterPro" id="IPR003961">
    <property type="entry name" value="FN3_dom"/>
</dbReference>
<keyword evidence="8" id="KW-0325">Glycoprotein</keyword>
<dbReference type="GeneID" id="101343078"/>
<evidence type="ECO:0000256" key="7">
    <source>
        <dbReference type="ARBA" id="ARBA00023170"/>
    </source>
</evidence>
<keyword evidence="2" id="KW-0812">Transmembrane</keyword>
<reference evidence="13" key="1">
    <citation type="submission" date="2025-08" db="UniProtKB">
        <authorList>
            <consortium name="RefSeq"/>
        </authorList>
    </citation>
    <scope>IDENTIFICATION</scope>
</reference>
<evidence type="ECO:0000256" key="9">
    <source>
        <dbReference type="SAM" id="MobiDB-lite"/>
    </source>
</evidence>
<dbReference type="GO" id="GO:0004896">
    <property type="term" value="F:cytokine receptor activity"/>
    <property type="evidence" value="ECO:0007669"/>
    <property type="project" value="InterPro"/>
</dbReference>
<feature type="signal peptide" evidence="10">
    <location>
        <begin position="1"/>
        <end position="24"/>
    </location>
</feature>
<dbReference type="FunCoup" id="A0A2Y9QZB1">
    <property type="interactions" value="689"/>
</dbReference>
<evidence type="ECO:0000313" key="13">
    <source>
        <dbReference type="RefSeq" id="XP_023584678.1"/>
    </source>
</evidence>
<feature type="region of interest" description="Disordered" evidence="9">
    <location>
        <begin position="679"/>
        <end position="767"/>
    </location>
</feature>
<evidence type="ECO:0000256" key="3">
    <source>
        <dbReference type="ARBA" id="ARBA00022729"/>
    </source>
</evidence>
<feature type="region of interest" description="Disordered" evidence="9">
    <location>
        <begin position="785"/>
        <end position="820"/>
    </location>
</feature>
<accession>A0A2Y9QZB1</accession>
<dbReference type="KEGG" id="tmu:101343078"/>
<keyword evidence="4" id="KW-1133">Transmembrane helix</keyword>
<evidence type="ECO:0000256" key="4">
    <source>
        <dbReference type="ARBA" id="ARBA00022989"/>
    </source>
</evidence>
<dbReference type="SUPFAM" id="SSF49265">
    <property type="entry name" value="Fibronectin type III"/>
    <property type="match status" value="3"/>
</dbReference>
<dbReference type="InterPro" id="IPR013783">
    <property type="entry name" value="Ig-like_fold"/>
</dbReference>
<name>A0A2Y9QZB1_TRIMA</name>
<feature type="region of interest" description="Disordered" evidence="9">
    <location>
        <begin position="489"/>
        <end position="556"/>
    </location>
</feature>
<sequence length="851" mass="92720">MVLTQGLLPIILLALYWRPSMTGAQEAIPLQSLRCYNDYTSRIECRWADTEATQRLINVTLYHRMDNDPPEPVPCNLSDNKPWSDCPSPPCVSRRCVISRRIFVIGDNDYFSFQPDRPLGTQLTVTLTQHVQPAAPKDLQVSDARDRFLLTWRVHLGGLQSSWLSEWHLESELVYRRLQDSWEVRSLRSAVYKGFPLLFGHNLVGEKGHLGVAEGLLELCIEDFLLSTAGATKTPRGEGPGAPGSWANRDSTWDEQGMLGILRARVGAGHSLKVSLPPVQMGRPTVNVTKDGDSYILRWEAQKQYYDHIVYTFEVQYRKDTVSWEESKTQPLKNMHSMSLPPLEPSTRYWARVRVKPTLSSYNGIWSEWSEECSWDTEWGRSASLHPPSWDSPAWQETGEGGDRDFRLQAPPQPERDPSGRKESWTPGPKEERRGESRRWPSLCGAQGLRSRKKSPENASHCTTSSWKGSYSPGPWDSHVPELEGVFPAHCGDSEVSPLTTENPKDACDSPSEPDMTPATLEPMEQPPGPSSRTESEASSFDFNGPYLRSPQSHSLPDIWGQLTSLDVGRSRKPLPPGSLEYLCLPAGGQVQLVPLSQAMGQRRAMDVDGVPSPGAEGSFSLGSGEGPAPPPPGPMTGTQDPKDSPSALHTGAGGPQDSVVASGYVTSADLVFTSAPEALSGSLTPPLGHPSHQNPSPCPGLASGPPGAPAPLQPGFEDYVELPPTTGQPPKSPLCSPASAELGSPVLSPGEPRAHEAPGSPHPEGLLVLQQVGDYCFLPGFGPGLLSPRSKPSSPDPSPEMGGLDQVSQAKKPPGPVMPQVPAIQLFKAMKQQDYLSLPPWEVGRPKEVC</sequence>
<dbReference type="AlphaFoldDB" id="A0A2Y9QZB1"/>
<dbReference type="GO" id="GO:0009897">
    <property type="term" value="C:external side of plasma membrane"/>
    <property type="evidence" value="ECO:0007669"/>
    <property type="project" value="TreeGrafter"/>
</dbReference>
<keyword evidence="3 10" id="KW-0732">Signal</keyword>
<feature type="region of interest" description="Disordered" evidence="9">
    <location>
        <begin position="384"/>
        <end position="473"/>
    </location>
</feature>
<keyword evidence="6" id="KW-1015">Disulfide bond</keyword>
<evidence type="ECO:0000256" key="2">
    <source>
        <dbReference type="ARBA" id="ARBA00022692"/>
    </source>
</evidence>
<organism evidence="12 13">
    <name type="scientific">Trichechus manatus latirostris</name>
    <name type="common">Florida manatee</name>
    <dbReference type="NCBI Taxonomy" id="127582"/>
    <lineage>
        <taxon>Eukaryota</taxon>
        <taxon>Metazoa</taxon>
        <taxon>Chordata</taxon>
        <taxon>Craniata</taxon>
        <taxon>Vertebrata</taxon>
        <taxon>Euteleostomi</taxon>
        <taxon>Mammalia</taxon>
        <taxon>Eutheria</taxon>
        <taxon>Afrotheria</taxon>
        <taxon>Sirenia</taxon>
        <taxon>Trichechidae</taxon>
        <taxon>Trichechus</taxon>
    </lineage>
</organism>
<dbReference type="Gene3D" id="2.60.40.10">
    <property type="entry name" value="Immunoglobulins"/>
    <property type="match status" value="3"/>
</dbReference>
<evidence type="ECO:0000256" key="1">
    <source>
        <dbReference type="ARBA" id="ARBA00004479"/>
    </source>
</evidence>